<dbReference type="PANTHER" id="PTHR11717:SF7">
    <property type="entry name" value="LOW MOLECULAR WEIGHT PHOSPHOTYROSINE PROTEIN PHOSPHATASE"/>
    <property type="match status" value="1"/>
</dbReference>
<dbReference type="GO" id="GO:0004725">
    <property type="term" value="F:protein tyrosine phosphatase activity"/>
    <property type="evidence" value="ECO:0007669"/>
    <property type="project" value="UniProtKB-EC"/>
</dbReference>
<dbReference type="AlphaFoldDB" id="A0A1B1NFI1"/>
<dbReference type="EMBL" id="CP014989">
    <property type="protein sequence ID" value="ANS80204.1"/>
    <property type="molecule type" value="Genomic_DNA"/>
</dbReference>
<accession>A0A1B1NFI1</accession>
<reference evidence="7 8" key="1">
    <citation type="submission" date="2016-03" db="EMBL/GenBank/DDBJ databases">
        <title>Shallow-sea hydrothermal system.</title>
        <authorList>
            <person name="Tang K."/>
        </authorList>
    </citation>
    <scope>NUCLEOTIDE SEQUENCE [LARGE SCALE GENOMIC DNA]</scope>
    <source>
        <strain evidence="7 8">JLT9</strain>
    </source>
</reference>
<dbReference type="STRING" id="1758689.SGUI_2808"/>
<organism evidence="7 8">
    <name type="scientific">Serinicoccus hydrothermalis</name>
    <dbReference type="NCBI Taxonomy" id="1758689"/>
    <lineage>
        <taxon>Bacteria</taxon>
        <taxon>Bacillati</taxon>
        <taxon>Actinomycetota</taxon>
        <taxon>Actinomycetes</taxon>
        <taxon>Micrococcales</taxon>
        <taxon>Ornithinimicrobiaceae</taxon>
        <taxon>Serinicoccus</taxon>
    </lineage>
</organism>
<dbReference type="InterPro" id="IPR036196">
    <property type="entry name" value="Ptyr_pPase_sf"/>
</dbReference>
<evidence type="ECO:0000256" key="5">
    <source>
        <dbReference type="PIRSR" id="PIRSR617867-1"/>
    </source>
</evidence>
<keyword evidence="4" id="KW-0904">Protein phosphatase</keyword>
<dbReference type="EC" id="3.1.3.48" evidence="2"/>
<evidence type="ECO:0000256" key="1">
    <source>
        <dbReference type="ARBA" id="ARBA00011063"/>
    </source>
</evidence>
<dbReference type="CDD" id="cd16343">
    <property type="entry name" value="LMWPTP"/>
    <property type="match status" value="1"/>
</dbReference>
<keyword evidence="8" id="KW-1185">Reference proteome</keyword>
<protein>
    <recommendedName>
        <fullName evidence="2">protein-tyrosine-phosphatase</fullName>
        <ecNumber evidence="2">3.1.3.48</ecNumber>
    </recommendedName>
</protein>
<evidence type="ECO:0000313" key="8">
    <source>
        <dbReference type="Proteomes" id="UP000092482"/>
    </source>
</evidence>
<feature type="domain" description="Phosphotyrosine protein phosphatase I" evidence="6">
    <location>
        <begin position="1"/>
        <end position="153"/>
    </location>
</feature>
<dbReference type="PANTHER" id="PTHR11717">
    <property type="entry name" value="LOW MOLECULAR WEIGHT PROTEIN TYROSINE PHOSPHATASE"/>
    <property type="match status" value="1"/>
</dbReference>
<dbReference type="SUPFAM" id="SSF52788">
    <property type="entry name" value="Phosphotyrosine protein phosphatases I"/>
    <property type="match status" value="1"/>
</dbReference>
<dbReference type="InterPro" id="IPR050438">
    <property type="entry name" value="LMW_PTPase"/>
</dbReference>
<dbReference type="OrthoDB" id="9784339at2"/>
<dbReference type="InterPro" id="IPR023485">
    <property type="entry name" value="Ptyr_pPase"/>
</dbReference>
<dbReference type="Pfam" id="PF01451">
    <property type="entry name" value="LMWPc"/>
    <property type="match status" value="1"/>
</dbReference>
<dbReference type="Proteomes" id="UP000092482">
    <property type="component" value="Chromosome"/>
</dbReference>
<sequence>MHIITVCLGNICRSPAAEAVLHARLEEAGLDDVTVSSAGTADYHVGDRPHSQSQAEGESRGYAFTSRGAQLVAGDLEAADLVVVMDSSNEEDVLALAPTPEDEAKVVRLGAFASDATEGGDVADVPDPWGQSREAFVAMYDQVEDAVAGLVAAISEDRVDEVLAAYRAAR</sequence>
<keyword evidence="3 7" id="KW-0378">Hydrolase</keyword>
<dbReference type="PRINTS" id="PR00719">
    <property type="entry name" value="LMWPTPASE"/>
</dbReference>
<dbReference type="SMART" id="SM00226">
    <property type="entry name" value="LMWPc"/>
    <property type="match status" value="1"/>
</dbReference>
<dbReference type="KEGG" id="serj:SGUI_2808"/>
<name>A0A1B1NFI1_9MICO</name>
<evidence type="ECO:0000313" key="7">
    <source>
        <dbReference type="EMBL" id="ANS80204.1"/>
    </source>
</evidence>
<dbReference type="RefSeq" id="WP_066641413.1">
    <property type="nucleotide sequence ID" value="NZ_CP014989.1"/>
</dbReference>
<evidence type="ECO:0000256" key="2">
    <source>
        <dbReference type="ARBA" id="ARBA00013064"/>
    </source>
</evidence>
<gene>
    <name evidence="7" type="ORF">SGUI_2808</name>
</gene>
<evidence type="ECO:0000256" key="3">
    <source>
        <dbReference type="ARBA" id="ARBA00022801"/>
    </source>
</evidence>
<dbReference type="PATRIC" id="fig|1758689.4.peg.2931"/>
<evidence type="ECO:0000259" key="6">
    <source>
        <dbReference type="SMART" id="SM00226"/>
    </source>
</evidence>
<dbReference type="Gene3D" id="3.40.50.2300">
    <property type="match status" value="1"/>
</dbReference>
<feature type="active site" description="Nucleophile" evidence="5">
    <location>
        <position position="13"/>
    </location>
</feature>
<evidence type="ECO:0000256" key="4">
    <source>
        <dbReference type="ARBA" id="ARBA00022912"/>
    </source>
</evidence>
<dbReference type="InterPro" id="IPR017867">
    <property type="entry name" value="Tyr_phospatase_low_mol_wt"/>
</dbReference>
<feature type="active site" description="Nucleophile" evidence="5">
    <location>
        <position position="7"/>
    </location>
</feature>
<proteinExistence type="inferred from homology"/>
<feature type="active site" description="Proton donor" evidence="5">
    <location>
        <position position="127"/>
    </location>
</feature>
<comment type="similarity">
    <text evidence="1">Belongs to the low molecular weight phosphotyrosine protein phosphatase family.</text>
</comment>